<comment type="caution">
    <text evidence="1">The sequence shown here is derived from an EMBL/GenBank/DDBJ whole genome shotgun (WGS) entry which is preliminary data.</text>
</comment>
<gene>
    <name evidence="1" type="ORF">BaRGS_00011001</name>
</gene>
<name>A0ABD0LE79_9CAEN</name>
<dbReference type="EMBL" id="JACVVK020000055">
    <property type="protein sequence ID" value="KAK7497867.1"/>
    <property type="molecule type" value="Genomic_DNA"/>
</dbReference>
<evidence type="ECO:0000313" key="2">
    <source>
        <dbReference type="Proteomes" id="UP001519460"/>
    </source>
</evidence>
<sequence>MITTLRSITNNFWALADGCRDMGSLPQLSVFHCWEGSYTAHKQLNSLASVLSEQALQFERKLLVKGKGQPLCESCQ</sequence>
<accession>A0ABD0LE79</accession>
<evidence type="ECO:0000313" key="1">
    <source>
        <dbReference type="EMBL" id="KAK7497867.1"/>
    </source>
</evidence>
<organism evidence="1 2">
    <name type="scientific">Batillaria attramentaria</name>
    <dbReference type="NCBI Taxonomy" id="370345"/>
    <lineage>
        <taxon>Eukaryota</taxon>
        <taxon>Metazoa</taxon>
        <taxon>Spiralia</taxon>
        <taxon>Lophotrochozoa</taxon>
        <taxon>Mollusca</taxon>
        <taxon>Gastropoda</taxon>
        <taxon>Caenogastropoda</taxon>
        <taxon>Sorbeoconcha</taxon>
        <taxon>Cerithioidea</taxon>
        <taxon>Batillariidae</taxon>
        <taxon>Batillaria</taxon>
    </lineage>
</organism>
<dbReference type="Proteomes" id="UP001519460">
    <property type="component" value="Unassembled WGS sequence"/>
</dbReference>
<reference evidence="1 2" key="1">
    <citation type="journal article" date="2023" name="Sci. Data">
        <title>Genome assembly of the Korean intertidal mud-creeper Batillaria attramentaria.</title>
        <authorList>
            <person name="Patra A.K."/>
            <person name="Ho P.T."/>
            <person name="Jun S."/>
            <person name="Lee S.J."/>
            <person name="Kim Y."/>
            <person name="Won Y.J."/>
        </authorList>
    </citation>
    <scope>NUCLEOTIDE SEQUENCE [LARGE SCALE GENOMIC DNA]</scope>
    <source>
        <strain evidence="1">Wonlab-2016</strain>
    </source>
</reference>
<protein>
    <submittedName>
        <fullName evidence="1">Uncharacterized protein</fullName>
    </submittedName>
</protein>
<dbReference type="AlphaFoldDB" id="A0ABD0LE79"/>
<keyword evidence="2" id="KW-1185">Reference proteome</keyword>
<proteinExistence type="predicted"/>